<gene>
    <name evidence="2" type="ORF">ACFOOI_10445</name>
</gene>
<proteinExistence type="predicted"/>
<accession>A0ABV7YUN5</accession>
<evidence type="ECO:0000256" key="1">
    <source>
        <dbReference type="SAM" id="SignalP"/>
    </source>
</evidence>
<organism evidence="2 3">
    <name type="scientific">Lacihabitans lacunae</name>
    <dbReference type="NCBI Taxonomy" id="1028214"/>
    <lineage>
        <taxon>Bacteria</taxon>
        <taxon>Pseudomonadati</taxon>
        <taxon>Bacteroidota</taxon>
        <taxon>Cytophagia</taxon>
        <taxon>Cytophagales</taxon>
        <taxon>Leadbetterellaceae</taxon>
        <taxon>Lacihabitans</taxon>
    </lineage>
</organism>
<keyword evidence="3" id="KW-1185">Reference proteome</keyword>
<feature type="chain" id="PRO_5047381396" description="Outer membrane protein beta-barrel domain-containing protein" evidence="1">
    <location>
        <begin position="21"/>
        <end position="235"/>
    </location>
</feature>
<evidence type="ECO:0000313" key="2">
    <source>
        <dbReference type="EMBL" id="MFC3811074.1"/>
    </source>
</evidence>
<keyword evidence="1" id="KW-0732">Signal</keyword>
<feature type="signal peptide" evidence="1">
    <location>
        <begin position="1"/>
        <end position="20"/>
    </location>
</feature>
<dbReference type="RefSeq" id="WP_379837755.1">
    <property type="nucleotide sequence ID" value="NZ_JBHRYQ010000001.1"/>
</dbReference>
<reference evidence="3" key="1">
    <citation type="journal article" date="2019" name="Int. J. Syst. Evol. Microbiol.">
        <title>The Global Catalogue of Microorganisms (GCM) 10K type strain sequencing project: providing services to taxonomists for standard genome sequencing and annotation.</title>
        <authorList>
            <consortium name="The Broad Institute Genomics Platform"/>
            <consortium name="The Broad Institute Genome Sequencing Center for Infectious Disease"/>
            <person name="Wu L."/>
            <person name="Ma J."/>
        </authorList>
    </citation>
    <scope>NUCLEOTIDE SEQUENCE [LARGE SCALE GENOMIC DNA]</scope>
    <source>
        <strain evidence="3">CECT 7956</strain>
    </source>
</reference>
<protein>
    <recommendedName>
        <fullName evidence="4">Outer membrane protein beta-barrel domain-containing protein</fullName>
    </recommendedName>
</protein>
<dbReference type="EMBL" id="JBHRYQ010000001">
    <property type="protein sequence ID" value="MFC3811074.1"/>
    <property type="molecule type" value="Genomic_DNA"/>
</dbReference>
<dbReference type="Proteomes" id="UP001595616">
    <property type="component" value="Unassembled WGS sequence"/>
</dbReference>
<name>A0ABV7YUN5_9BACT</name>
<evidence type="ECO:0000313" key="3">
    <source>
        <dbReference type="Proteomes" id="UP001595616"/>
    </source>
</evidence>
<comment type="caution">
    <text evidence="2">The sequence shown here is derived from an EMBL/GenBank/DDBJ whole genome shotgun (WGS) entry which is preliminary data.</text>
</comment>
<evidence type="ECO:0008006" key="4">
    <source>
        <dbReference type="Google" id="ProtNLM"/>
    </source>
</evidence>
<sequence length="235" mass="26325">MRFKILTIVAIFISTMAGYAQVKSLDFALAAKNGVAPSFSFENKYNFGAKKRLSIAYGARANAYFGGATDYITAPALLTSGKRSLVAFFTEYKPDKLDTLRLSQTATFSLNSKLALAYNFKKSEIGFNIDLFGFTFGGKQTGVFQASESKSLNNLSVSAKPTLFNALLISDSDRGSLNSELYYKRYINEKSALRFGLSFQFVEYTTDRILTFENDRFRLKTLMPFVAYSFNPFKK</sequence>